<evidence type="ECO:0000259" key="1">
    <source>
        <dbReference type="Pfam" id="PF05368"/>
    </source>
</evidence>
<name>A0ABT8SZN8_9HYPH</name>
<sequence length="298" mass="31840">MSSSVLVTGATGRLGQLVTRRLIYSGDRVRVLTRRPDEARRLWGDAVDIAQGDFQDRSSLMTALNGIDRFFLLSPINENLAAHQIALINAAADAGVRHIVKISGSIWTIENSARSRAGAQHRQVEAHLVERGLSHAVIRPNAWMQVSLAPVIAAALAGNDLPARYAGAAVSFIDISDIADVAARTLHAGLNVSEPLVLTGAKAFTSSDIAGLVSAILRRPVGIDPQAVALSPGHDDAFAAQAVREFGALIAEGLAAPVTDTVERVLGRKPVSLRRFLEQQLVPAKRQPEQAEGDIQWQ</sequence>
<dbReference type="Gene3D" id="3.40.50.720">
    <property type="entry name" value="NAD(P)-binding Rossmann-like Domain"/>
    <property type="match status" value="1"/>
</dbReference>
<dbReference type="PANTHER" id="PTHR43162:SF1">
    <property type="entry name" value="PRESTALK A DIFFERENTIATION PROTEIN A"/>
    <property type="match status" value="1"/>
</dbReference>
<dbReference type="SUPFAM" id="SSF51735">
    <property type="entry name" value="NAD(P)-binding Rossmann-fold domains"/>
    <property type="match status" value="1"/>
</dbReference>
<dbReference type="EMBL" id="JAUKWQ010000005">
    <property type="protein sequence ID" value="MDO1583831.1"/>
    <property type="molecule type" value="Genomic_DNA"/>
</dbReference>
<dbReference type="Pfam" id="PF05368">
    <property type="entry name" value="NmrA"/>
    <property type="match status" value="1"/>
</dbReference>
<dbReference type="Proteomes" id="UP001169006">
    <property type="component" value="Unassembled WGS sequence"/>
</dbReference>
<dbReference type="PANTHER" id="PTHR43162">
    <property type="match status" value="1"/>
</dbReference>
<protein>
    <submittedName>
        <fullName evidence="2">NmrA family NAD(P)-binding protein</fullName>
    </submittedName>
</protein>
<reference evidence="2" key="1">
    <citation type="journal article" date="2015" name="Int. J. Syst. Evol. Microbiol.">
        <title>Rhizobium oryzicola sp. nov., potential plant-growth-promoting endophytic bacteria isolated from rice roots.</title>
        <authorList>
            <person name="Zhang X.X."/>
            <person name="Gao J.S."/>
            <person name="Cao Y.H."/>
            <person name="Sheirdil R.A."/>
            <person name="Wang X.C."/>
            <person name="Zhang L."/>
        </authorList>
    </citation>
    <scope>NUCLEOTIDE SEQUENCE</scope>
    <source>
        <strain evidence="2">05753</strain>
    </source>
</reference>
<dbReference type="InterPro" id="IPR051604">
    <property type="entry name" value="Ergot_Alk_Oxidoreductase"/>
</dbReference>
<feature type="domain" description="NmrA-like" evidence="1">
    <location>
        <begin position="2"/>
        <end position="215"/>
    </location>
</feature>
<keyword evidence="3" id="KW-1185">Reference proteome</keyword>
<comment type="caution">
    <text evidence="2">The sequence shown here is derived from an EMBL/GenBank/DDBJ whole genome shotgun (WGS) entry which is preliminary data.</text>
</comment>
<dbReference type="InterPro" id="IPR036291">
    <property type="entry name" value="NAD(P)-bd_dom_sf"/>
</dbReference>
<organism evidence="2 3">
    <name type="scientific">Rhizobium oryzicola</name>
    <dbReference type="NCBI Taxonomy" id="1232668"/>
    <lineage>
        <taxon>Bacteria</taxon>
        <taxon>Pseudomonadati</taxon>
        <taxon>Pseudomonadota</taxon>
        <taxon>Alphaproteobacteria</taxon>
        <taxon>Hyphomicrobiales</taxon>
        <taxon>Rhizobiaceae</taxon>
        <taxon>Rhizobium/Agrobacterium group</taxon>
        <taxon>Rhizobium</taxon>
    </lineage>
</organism>
<dbReference type="Gene3D" id="3.90.25.10">
    <property type="entry name" value="UDP-galactose 4-epimerase, domain 1"/>
    <property type="match status" value="1"/>
</dbReference>
<evidence type="ECO:0000313" key="2">
    <source>
        <dbReference type="EMBL" id="MDO1583831.1"/>
    </source>
</evidence>
<dbReference type="RefSeq" id="WP_302078033.1">
    <property type="nucleotide sequence ID" value="NZ_JAUKWQ010000005.1"/>
</dbReference>
<reference evidence="2" key="2">
    <citation type="submission" date="2023-07" db="EMBL/GenBank/DDBJ databases">
        <authorList>
            <person name="Sun H."/>
        </authorList>
    </citation>
    <scope>NUCLEOTIDE SEQUENCE</scope>
    <source>
        <strain evidence="2">05753</strain>
    </source>
</reference>
<dbReference type="InterPro" id="IPR008030">
    <property type="entry name" value="NmrA-like"/>
</dbReference>
<proteinExistence type="predicted"/>
<evidence type="ECO:0000313" key="3">
    <source>
        <dbReference type="Proteomes" id="UP001169006"/>
    </source>
</evidence>
<gene>
    <name evidence="2" type="ORF">Q2T52_17230</name>
</gene>
<accession>A0ABT8SZN8</accession>